<dbReference type="HOGENOM" id="CLU_1795965_0_0_1"/>
<keyword evidence="2" id="KW-1185">Reference proteome</keyword>
<evidence type="ECO:0000313" key="1">
    <source>
        <dbReference type="EMBL" id="KIL55743.1"/>
    </source>
</evidence>
<dbReference type="EMBL" id="KN818478">
    <property type="protein sequence ID" value="KIL55743.1"/>
    <property type="molecule type" value="Genomic_DNA"/>
</dbReference>
<dbReference type="InParanoid" id="A0A0C2WHY7"/>
<organism evidence="1 2">
    <name type="scientific">Amanita muscaria (strain Koide BX008)</name>
    <dbReference type="NCBI Taxonomy" id="946122"/>
    <lineage>
        <taxon>Eukaryota</taxon>
        <taxon>Fungi</taxon>
        <taxon>Dikarya</taxon>
        <taxon>Basidiomycota</taxon>
        <taxon>Agaricomycotina</taxon>
        <taxon>Agaricomycetes</taxon>
        <taxon>Agaricomycetidae</taxon>
        <taxon>Agaricales</taxon>
        <taxon>Pluteineae</taxon>
        <taxon>Amanitaceae</taxon>
        <taxon>Amanita</taxon>
    </lineage>
</organism>
<reference evidence="1 2" key="1">
    <citation type="submission" date="2014-04" db="EMBL/GenBank/DDBJ databases">
        <title>Evolutionary Origins and Diversification of the Mycorrhizal Mutualists.</title>
        <authorList>
            <consortium name="DOE Joint Genome Institute"/>
            <consortium name="Mycorrhizal Genomics Consortium"/>
            <person name="Kohler A."/>
            <person name="Kuo A."/>
            <person name="Nagy L.G."/>
            <person name="Floudas D."/>
            <person name="Copeland A."/>
            <person name="Barry K.W."/>
            <person name="Cichocki N."/>
            <person name="Veneault-Fourrey C."/>
            <person name="LaButti K."/>
            <person name="Lindquist E.A."/>
            <person name="Lipzen A."/>
            <person name="Lundell T."/>
            <person name="Morin E."/>
            <person name="Murat C."/>
            <person name="Riley R."/>
            <person name="Ohm R."/>
            <person name="Sun H."/>
            <person name="Tunlid A."/>
            <person name="Henrissat B."/>
            <person name="Grigoriev I.V."/>
            <person name="Hibbett D.S."/>
            <person name="Martin F."/>
        </authorList>
    </citation>
    <scope>NUCLEOTIDE SEQUENCE [LARGE SCALE GENOMIC DNA]</scope>
    <source>
        <strain evidence="1 2">Koide BX008</strain>
    </source>
</reference>
<name>A0A0C2WHY7_AMAMK</name>
<gene>
    <name evidence="1" type="ORF">M378DRAFT_17669</name>
</gene>
<evidence type="ECO:0000313" key="2">
    <source>
        <dbReference type="Proteomes" id="UP000054549"/>
    </source>
</evidence>
<dbReference type="Proteomes" id="UP000054549">
    <property type="component" value="Unassembled WGS sequence"/>
</dbReference>
<sequence>MDLEYLNFLKVQFLSSAWDGRMIRYFVDRDISAYLPRRSFNPSPSTLNECCQFRAFHDPMICTPANTQLQPFLSSSPFSFPDIATKIIMPNLFVNIPYPFRPAERDDCYAAAFHKDRNRTLASSYRADITYANRPASLRHVFHS</sequence>
<accession>A0A0C2WHY7</accession>
<protein>
    <submittedName>
        <fullName evidence="1">Uncharacterized protein</fullName>
    </submittedName>
</protein>
<proteinExistence type="predicted"/>
<dbReference type="AlphaFoldDB" id="A0A0C2WHY7"/>